<keyword evidence="3" id="KW-1185">Reference proteome</keyword>
<dbReference type="EMBL" id="JADEVV010000006">
    <property type="protein sequence ID" value="MBE9252868.1"/>
    <property type="molecule type" value="Genomic_DNA"/>
</dbReference>
<comment type="caution">
    <text evidence="2">The sequence shown here is derived from an EMBL/GenBank/DDBJ whole genome shotgun (WGS) entry which is preliminary data.</text>
</comment>
<keyword evidence="1" id="KW-0472">Membrane</keyword>
<evidence type="ECO:0000256" key="1">
    <source>
        <dbReference type="SAM" id="Phobius"/>
    </source>
</evidence>
<gene>
    <name evidence="2" type="ORF">IQ217_03150</name>
</gene>
<keyword evidence="1" id="KW-0812">Transmembrane</keyword>
<evidence type="ECO:0008006" key="4">
    <source>
        <dbReference type="Google" id="ProtNLM"/>
    </source>
</evidence>
<proteinExistence type="predicted"/>
<dbReference type="RefSeq" id="WP_194018890.1">
    <property type="nucleotide sequence ID" value="NZ_JADEVV010000006.1"/>
</dbReference>
<keyword evidence="1" id="KW-1133">Transmembrane helix</keyword>
<organism evidence="2 3">
    <name type="scientific">Synechocystis salina LEGE 00031</name>
    <dbReference type="NCBI Taxonomy" id="1828736"/>
    <lineage>
        <taxon>Bacteria</taxon>
        <taxon>Bacillati</taxon>
        <taxon>Cyanobacteriota</taxon>
        <taxon>Cyanophyceae</taxon>
        <taxon>Synechococcales</taxon>
        <taxon>Merismopediaceae</taxon>
        <taxon>Synechocystis</taxon>
    </lineage>
</organism>
<evidence type="ECO:0000313" key="2">
    <source>
        <dbReference type="EMBL" id="MBE9252868.1"/>
    </source>
</evidence>
<accession>A0ABR9VND8</accession>
<feature type="transmembrane region" description="Helical" evidence="1">
    <location>
        <begin position="214"/>
        <end position="234"/>
    </location>
</feature>
<reference evidence="2 3" key="1">
    <citation type="submission" date="2020-10" db="EMBL/GenBank/DDBJ databases">
        <authorList>
            <person name="Castelo-Branco R."/>
            <person name="Eusebio N."/>
            <person name="Adriana R."/>
            <person name="Vieira A."/>
            <person name="Brugerolle De Fraissinette N."/>
            <person name="Rezende De Castro R."/>
            <person name="Schneider M.P."/>
            <person name="Vasconcelos V."/>
            <person name="Leao P.N."/>
        </authorList>
    </citation>
    <scope>NUCLEOTIDE SEQUENCE [LARGE SCALE GENOMIC DNA]</scope>
    <source>
        <strain evidence="2 3">LEGE 00031</strain>
    </source>
</reference>
<protein>
    <recommendedName>
        <fullName evidence="4">RING-type E3 ubiquitin transferase</fullName>
    </recommendedName>
</protein>
<dbReference type="Proteomes" id="UP000658720">
    <property type="component" value="Unassembled WGS sequence"/>
</dbReference>
<evidence type="ECO:0000313" key="3">
    <source>
        <dbReference type="Proteomes" id="UP000658720"/>
    </source>
</evidence>
<sequence>MAIVFQLIILTIGFALFHRMGWSYLQALAQYQPLPPGKRGRSGQKVYVEGMYGSGTILRSPIAQEFCLRWRVIVTEKQGKNSISRLDHGSYGVENFAILRRGDRRSFLVEQQPDTVLKQIHDLGGHHGPKHQYQQNLLWQSNHPQMVEFLQNNGISPDNWLGVRRSLTVTELFWRTNDPVFVFGELTEQEGQWCLKAHLLSDQSVEKLRRVPSLFLLIGVVILFFAGLGMFNLWR</sequence>
<name>A0ABR9VND8_9SYNC</name>